<organism evidence="3 4">
    <name type="scientific">Halteria grandinella</name>
    <dbReference type="NCBI Taxonomy" id="5974"/>
    <lineage>
        <taxon>Eukaryota</taxon>
        <taxon>Sar</taxon>
        <taxon>Alveolata</taxon>
        <taxon>Ciliophora</taxon>
        <taxon>Intramacronucleata</taxon>
        <taxon>Spirotrichea</taxon>
        <taxon>Stichotrichia</taxon>
        <taxon>Sporadotrichida</taxon>
        <taxon>Halteriidae</taxon>
        <taxon>Halteria</taxon>
    </lineage>
</organism>
<reference evidence="3" key="1">
    <citation type="submission" date="2019-06" db="EMBL/GenBank/DDBJ databases">
        <authorList>
            <person name="Zheng W."/>
        </authorList>
    </citation>
    <scope>NUCLEOTIDE SEQUENCE</scope>
    <source>
        <strain evidence="3">QDHG01</strain>
    </source>
</reference>
<evidence type="ECO:0000313" key="3">
    <source>
        <dbReference type="EMBL" id="TNV85809.1"/>
    </source>
</evidence>
<feature type="coiled-coil region" evidence="1">
    <location>
        <begin position="117"/>
        <end position="175"/>
    </location>
</feature>
<keyword evidence="4" id="KW-1185">Reference proteome</keyword>
<dbReference type="AlphaFoldDB" id="A0A8J8P4R2"/>
<evidence type="ECO:0000256" key="1">
    <source>
        <dbReference type="SAM" id="Coils"/>
    </source>
</evidence>
<evidence type="ECO:0000313" key="4">
    <source>
        <dbReference type="Proteomes" id="UP000785679"/>
    </source>
</evidence>
<feature type="region of interest" description="Disordered" evidence="2">
    <location>
        <begin position="1"/>
        <end position="79"/>
    </location>
</feature>
<feature type="compositionally biased region" description="Low complexity" evidence="2">
    <location>
        <begin position="68"/>
        <end position="79"/>
    </location>
</feature>
<protein>
    <submittedName>
        <fullName evidence="3">Uncharacterized protein</fullName>
    </submittedName>
</protein>
<keyword evidence="1" id="KW-0175">Coiled coil</keyword>
<dbReference type="EMBL" id="RRYP01001536">
    <property type="protein sequence ID" value="TNV85809.1"/>
    <property type="molecule type" value="Genomic_DNA"/>
</dbReference>
<dbReference type="Proteomes" id="UP000785679">
    <property type="component" value="Unassembled WGS sequence"/>
</dbReference>
<gene>
    <name evidence="3" type="ORF">FGO68_gene5180</name>
</gene>
<comment type="caution">
    <text evidence="3">The sequence shown here is derived from an EMBL/GenBank/DDBJ whole genome shotgun (WGS) entry which is preliminary data.</text>
</comment>
<accession>A0A8J8P4R2</accession>
<evidence type="ECO:0000256" key="2">
    <source>
        <dbReference type="SAM" id="MobiDB-lite"/>
    </source>
</evidence>
<name>A0A8J8P4R2_HALGN</name>
<proteinExistence type="predicted"/>
<sequence>MSQPDQKPPQSDLVEEEPTSSLMKINIPFPEEKGEVNLSDNYDSAKHIARGTSSIEDPSNLYDDESEGNSSSSSSFGAGVSESKLSKILKQYRDQWQREDQRMMTTVAQSIFSLKFKQNFERDVETLQMRMNELKEKISIADVVQNELETLHIEIKRAKFDKLDLNLEMSELQNRFNNVLGKVTEFEPEVQTMKNQVLMFKESLEIQNALDMQDHIDRERIALYGSIKNNESQPHFDGTDDGNMMSQQKGVSIANGGVALNLINTCLSCSGQQHILQKAFKLACIYYKPSKVEYQGQKYDRHSLIMQKSRLLDKEYKPQRKEDQSLLKQAEVLKDLLSSAQKRRTVLRSSLLHQSQTSLKNDQVLQERSMVSERTGIDTQHIRFKSSERLLSAQSTDHYQTQSFRNRQISPVQKKETIMPEIISMKNFMQRTQRVPNLSKEVSSHRIVLDDMNSRNEGQETLELPKVRKIVASTMLRTARAPTSHLQDMDYYFSQKQIQGPLPQVRPEISLSVIQRQKELISKRLVNMSALSSTRQKRLAQDSSYASIKDQLYNGTNVYMNPYASKQQIGLNSTQRMDMGSVVQMIMNQQSGGRNKTLTNYSSAGVNLSLSSQQNR</sequence>
<dbReference type="OrthoDB" id="299584at2759"/>